<evidence type="ECO:0000259" key="1">
    <source>
        <dbReference type="Pfam" id="PF11706"/>
    </source>
</evidence>
<dbReference type="EMBL" id="JAVRER010000009">
    <property type="protein sequence ID" value="MDT0415560.1"/>
    <property type="molecule type" value="Genomic_DNA"/>
</dbReference>
<proteinExistence type="predicted"/>
<dbReference type="InterPro" id="IPR021005">
    <property type="entry name" value="Znf_CGNR"/>
</dbReference>
<dbReference type="Proteomes" id="UP001183607">
    <property type="component" value="Unassembled WGS sequence"/>
</dbReference>
<reference evidence="3" key="1">
    <citation type="submission" date="2023-07" db="EMBL/GenBank/DDBJ databases">
        <title>30 novel species of actinomycetes from the DSMZ collection.</title>
        <authorList>
            <person name="Nouioui I."/>
        </authorList>
    </citation>
    <scope>NUCLEOTIDE SEQUENCE [LARGE SCALE GENOMIC DNA]</scope>
    <source>
        <strain evidence="3">DSM 41982</strain>
    </source>
</reference>
<dbReference type="InterPro" id="IPR023286">
    <property type="entry name" value="ABATE_dom_sf"/>
</dbReference>
<gene>
    <name evidence="2" type="ORF">RM574_08650</name>
</gene>
<dbReference type="Pfam" id="PF11706">
    <property type="entry name" value="zf-CGNR"/>
    <property type="match status" value="1"/>
</dbReference>
<feature type="domain" description="Zinc finger CGNR" evidence="1">
    <location>
        <begin position="156"/>
        <end position="194"/>
    </location>
</feature>
<dbReference type="Gene3D" id="1.10.3300.10">
    <property type="entry name" value="Jann2411-like domain"/>
    <property type="match status" value="1"/>
</dbReference>
<organism evidence="2 3">
    <name type="scientific">Streptomyces evansiae</name>
    <dbReference type="NCBI Taxonomy" id="3075535"/>
    <lineage>
        <taxon>Bacteria</taxon>
        <taxon>Bacillati</taxon>
        <taxon>Actinomycetota</taxon>
        <taxon>Actinomycetes</taxon>
        <taxon>Kitasatosporales</taxon>
        <taxon>Streptomycetaceae</taxon>
        <taxon>Streptomyces</taxon>
    </lineage>
</organism>
<protein>
    <submittedName>
        <fullName evidence="2">CGNR zinc finger domain-containing protein</fullName>
    </submittedName>
</protein>
<accession>A0ABD5E5I5</accession>
<evidence type="ECO:0000313" key="3">
    <source>
        <dbReference type="Proteomes" id="UP001183607"/>
    </source>
</evidence>
<evidence type="ECO:0000313" key="2">
    <source>
        <dbReference type="EMBL" id="MDT0415560.1"/>
    </source>
</evidence>
<dbReference type="InterPro" id="IPR010852">
    <property type="entry name" value="ABATE"/>
</dbReference>
<dbReference type="PANTHER" id="PTHR35525">
    <property type="entry name" value="BLL6575 PROTEIN"/>
    <property type="match status" value="1"/>
</dbReference>
<dbReference type="AlphaFoldDB" id="A0ABD5E5I5"/>
<dbReference type="SUPFAM" id="SSF160904">
    <property type="entry name" value="Jann2411-like"/>
    <property type="match status" value="1"/>
</dbReference>
<dbReference type="PANTHER" id="PTHR35525:SF3">
    <property type="entry name" value="BLL6575 PROTEIN"/>
    <property type="match status" value="1"/>
</dbReference>
<sequence length="203" mass="21511">MERAERLRRVRAAGLARAEWRGRFAEDRVAARTVAVVNALHVDGAGPAEVAALLLEYGEQPPVRLTEADVAALRGAAEEVRGVLVAPDPGAAVARLNALLARCGGPLRLTSHAGTAPWHPHIDSGDDAPWDEWFRAASAVALLAVVWERQGPPGAVCAARGCARVLIPYGAGPPRRYCSRRCATRERVAAHRARTAGDVSPSA</sequence>
<comment type="caution">
    <text evidence="2">The sequence shown here is derived from an EMBL/GenBank/DDBJ whole genome shotgun (WGS) entry which is preliminary data.</text>
</comment>
<name>A0ABD5E5I5_9ACTN</name>
<dbReference type="RefSeq" id="WP_311676858.1">
    <property type="nucleotide sequence ID" value="NZ_JAVRER010000009.1"/>
</dbReference>